<organism evidence="3 4">
    <name type="scientific">Belliella marina</name>
    <dbReference type="NCBI Taxonomy" id="1644146"/>
    <lineage>
        <taxon>Bacteria</taxon>
        <taxon>Pseudomonadati</taxon>
        <taxon>Bacteroidota</taxon>
        <taxon>Cytophagia</taxon>
        <taxon>Cytophagales</taxon>
        <taxon>Cyclobacteriaceae</taxon>
        <taxon>Belliella</taxon>
    </lineage>
</organism>
<sequence>MKARSLLQLLLLPTLLFSCNGTKIDKLLGSSSPYKDYENSLKKAGMEGYALGKDWIEAGENALSNPSSISLPYQEVTRFENAIPQAIFLEYSVTEGQEIEIIVEQVSQQSGKVFIDVFERKEENLKNIHFAKEGTSLTYQVSNSGVNGVRIQPELFHGGIIQIAVTYNASLTFPIEGKNHQSIGSFFGVARDGGARKHEGIDVFAPKGTPVVAVAEGRISRVGSNRLGGKTVSLSSGGYSYYFAHLDSQLVSIGQKIKPGDTLGLVGNTGNAVTTPPHLHFGIYKPGRGAVDPFPFLAKAKQLPEPNMGDSINLGTLHKIIVPKANLRQEPSTQSSAISQLPTNTVVIALAKTSDWFRVRLPDGMNGYLHQNLISPDLTSLATIALDNAITLKEGFLDGNSFPSNLIGKEAEVVGEFGSHRMLKSESGAFYWALD</sequence>
<keyword evidence="4" id="KW-1185">Reference proteome</keyword>
<dbReference type="InterPro" id="IPR003646">
    <property type="entry name" value="SH3-like_bac-type"/>
</dbReference>
<reference evidence="4" key="1">
    <citation type="journal article" date="2019" name="Int. J. Syst. Evol. Microbiol.">
        <title>The Global Catalogue of Microorganisms (GCM) 10K type strain sequencing project: providing services to taxonomists for standard genome sequencing and annotation.</title>
        <authorList>
            <consortium name="The Broad Institute Genomics Platform"/>
            <consortium name="The Broad Institute Genome Sequencing Center for Infectious Disease"/>
            <person name="Wu L."/>
            <person name="Ma J."/>
        </authorList>
    </citation>
    <scope>NUCLEOTIDE SEQUENCE [LARGE SCALE GENOMIC DNA]</scope>
    <source>
        <strain evidence="4">CGMCC 1.15180</strain>
    </source>
</reference>
<dbReference type="SUPFAM" id="SSF51261">
    <property type="entry name" value="Duplicated hybrid motif"/>
    <property type="match status" value="1"/>
</dbReference>
<feature type="domain" description="M23ase beta-sheet core" evidence="1">
    <location>
        <begin position="197"/>
        <end position="293"/>
    </location>
</feature>
<dbReference type="InterPro" id="IPR016047">
    <property type="entry name" value="M23ase_b-sheet_dom"/>
</dbReference>
<dbReference type="CDD" id="cd12797">
    <property type="entry name" value="M23_peptidase"/>
    <property type="match status" value="1"/>
</dbReference>
<dbReference type="Gene3D" id="2.70.70.10">
    <property type="entry name" value="Glucose Permease (Domain IIA)"/>
    <property type="match status" value="1"/>
</dbReference>
<dbReference type="EMBL" id="JBHUHR010000003">
    <property type="protein sequence ID" value="MFD2033448.1"/>
    <property type="molecule type" value="Genomic_DNA"/>
</dbReference>
<evidence type="ECO:0000259" key="2">
    <source>
        <dbReference type="Pfam" id="PF08239"/>
    </source>
</evidence>
<protein>
    <submittedName>
        <fullName evidence="3">Peptidoglycan DD-metalloendopeptidase family protein</fullName>
    </submittedName>
</protein>
<evidence type="ECO:0000313" key="3">
    <source>
        <dbReference type="EMBL" id="MFD2033448.1"/>
    </source>
</evidence>
<comment type="caution">
    <text evidence="3">The sequence shown here is derived from an EMBL/GenBank/DDBJ whole genome shotgun (WGS) entry which is preliminary data.</text>
</comment>
<dbReference type="Gene3D" id="2.30.30.40">
    <property type="entry name" value="SH3 Domains"/>
    <property type="match status" value="1"/>
</dbReference>
<accession>A0ABW4VJE0</accession>
<dbReference type="Pfam" id="PF08239">
    <property type="entry name" value="SH3_3"/>
    <property type="match status" value="1"/>
</dbReference>
<dbReference type="PROSITE" id="PS51257">
    <property type="entry name" value="PROKAR_LIPOPROTEIN"/>
    <property type="match status" value="1"/>
</dbReference>
<dbReference type="Pfam" id="PF01551">
    <property type="entry name" value="Peptidase_M23"/>
    <property type="match status" value="1"/>
</dbReference>
<evidence type="ECO:0000313" key="4">
    <source>
        <dbReference type="Proteomes" id="UP001597361"/>
    </source>
</evidence>
<gene>
    <name evidence="3" type="ORF">ACFSKL_01540</name>
</gene>
<dbReference type="PANTHER" id="PTHR21666:SF268">
    <property type="entry name" value="PEPTIDASE M23 DOMAIN-CONTAINING PROTEIN"/>
    <property type="match status" value="1"/>
</dbReference>
<evidence type="ECO:0000259" key="1">
    <source>
        <dbReference type="Pfam" id="PF01551"/>
    </source>
</evidence>
<dbReference type="PANTHER" id="PTHR21666">
    <property type="entry name" value="PEPTIDASE-RELATED"/>
    <property type="match status" value="1"/>
</dbReference>
<dbReference type="InterPro" id="IPR011055">
    <property type="entry name" value="Dup_hybrid_motif"/>
</dbReference>
<feature type="domain" description="SH3b" evidence="2">
    <location>
        <begin position="325"/>
        <end position="374"/>
    </location>
</feature>
<name>A0ABW4VJE0_9BACT</name>
<proteinExistence type="predicted"/>
<dbReference type="InterPro" id="IPR050570">
    <property type="entry name" value="Cell_wall_metabolism_enzyme"/>
</dbReference>
<dbReference type="RefSeq" id="WP_376882814.1">
    <property type="nucleotide sequence ID" value="NZ_JBHUHR010000003.1"/>
</dbReference>
<dbReference type="Proteomes" id="UP001597361">
    <property type="component" value="Unassembled WGS sequence"/>
</dbReference>